<evidence type="ECO:0000256" key="7">
    <source>
        <dbReference type="SAM" id="MobiDB-lite"/>
    </source>
</evidence>
<keyword evidence="3" id="KW-0540">Nuclease</keyword>
<dbReference type="GO" id="GO:0003676">
    <property type="term" value="F:nucleic acid binding"/>
    <property type="evidence" value="ECO:0007669"/>
    <property type="project" value="InterPro"/>
</dbReference>
<evidence type="ECO:0000256" key="2">
    <source>
        <dbReference type="ARBA" id="ARBA00022695"/>
    </source>
</evidence>
<dbReference type="InterPro" id="IPR012337">
    <property type="entry name" value="RNaseH-like_sf"/>
</dbReference>
<evidence type="ECO:0000259" key="8">
    <source>
        <dbReference type="PROSITE" id="PS50994"/>
    </source>
</evidence>
<dbReference type="FunFam" id="3.30.420.10:FF:000032">
    <property type="entry name" value="Retrovirus-related Pol polyprotein from transposon 297-like Protein"/>
    <property type="match status" value="1"/>
</dbReference>
<keyword evidence="10" id="KW-1185">Reference proteome</keyword>
<dbReference type="GO" id="GO:0004519">
    <property type="term" value="F:endonuclease activity"/>
    <property type="evidence" value="ECO:0007669"/>
    <property type="project" value="UniProtKB-KW"/>
</dbReference>
<proteinExistence type="predicted"/>
<accession>A0AAV6UBI5</accession>
<evidence type="ECO:0000256" key="4">
    <source>
        <dbReference type="ARBA" id="ARBA00022759"/>
    </source>
</evidence>
<keyword evidence="2" id="KW-0548">Nucleotidyltransferase</keyword>
<dbReference type="Proteomes" id="UP000827092">
    <property type="component" value="Unassembled WGS sequence"/>
</dbReference>
<feature type="region of interest" description="Disordered" evidence="7">
    <location>
        <begin position="447"/>
        <end position="469"/>
    </location>
</feature>
<dbReference type="Gene3D" id="3.30.420.10">
    <property type="entry name" value="Ribonuclease H-like superfamily/Ribonuclease H"/>
    <property type="match status" value="1"/>
</dbReference>
<evidence type="ECO:0000313" key="10">
    <source>
        <dbReference type="Proteomes" id="UP000827092"/>
    </source>
</evidence>
<dbReference type="InterPro" id="IPR036397">
    <property type="entry name" value="RNaseH_sf"/>
</dbReference>
<feature type="domain" description="Integrase catalytic" evidence="8">
    <location>
        <begin position="158"/>
        <end position="315"/>
    </location>
</feature>
<dbReference type="AlphaFoldDB" id="A0AAV6UBI5"/>
<sequence length="469" mass="54157">MIIRDPIYELELFALTENIRAFKHYVYGRRFKVEIDNKALFQIKTLDNPGNRVTRQILKLQEYDIEYVLIKSKENLVADLLSRQEIDHKSEVRDPTLEINNIAIEVPSSEEIQQEQWVDPESKGMYAHCRNFVDSCLPCNVHKYPNKYAKIPLQDNIRPVGPLNVVSIDIVGPVRETSAGFKYILVVVDLYTRFIQLYALKTQKATEIADRLLDYVSVFGLFDKLLSDCATNFQGAVLTSLAKHLGVKQLRTTPYSPATNGINEKSHASIKKCLAIFARENGEWNTRLNYLQLLVNSQKHTTLGYAPYFVMFGRKPILPCTVVPNTQQERQEMPEYVENRLKEMNRIQQIVTQNVAKAAETQQNYRLAVGAKLREFKVGQKVFLHTPNLERSNYVVKRPLMDGPYVILKKETDVNYTIIHMEKTNAKPQRVHVRRLLGYTERLPDLNLPEDTQQTLPKRINDDIEANVH</sequence>
<feature type="compositionally biased region" description="Basic and acidic residues" evidence="7">
    <location>
        <begin position="459"/>
        <end position="469"/>
    </location>
</feature>
<name>A0AAV6UBI5_9ARAC</name>
<keyword evidence="1" id="KW-0808">Transferase</keyword>
<evidence type="ECO:0000313" key="9">
    <source>
        <dbReference type="EMBL" id="KAG8181534.1"/>
    </source>
</evidence>
<dbReference type="InterPro" id="IPR043502">
    <property type="entry name" value="DNA/RNA_pol_sf"/>
</dbReference>
<evidence type="ECO:0000256" key="1">
    <source>
        <dbReference type="ARBA" id="ARBA00022679"/>
    </source>
</evidence>
<dbReference type="InterPro" id="IPR001584">
    <property type="entry name" value="Integrase_cat-core"/>
</dbReference>
<keyword evidence="4" id="KW-0255">Endonuclease</keyword>
<dbReference type="GO" id="GO:0016787">
    <property type="term" value="F:hydrolase activity"/>
    <property type="evidence" value="ECO:0007669"/>
    <property type="project" value="UniProtKB-KW"/>
</dbReference>
<evidence type="ECO:0000256" key="5">
    <source>
        <dbReference type="ARBA" id="ARBA00022801"/>
    </source>
</evidence>
<gene>
    <name evidence="9" type="ORF">JTE90_014261</name>
</gene>
<protein>
    <recommendedName>
        <fullName evidence="8">Integrase catalytic domain-containing protein</fullName>
    </recommendedName>
</protein>
<dbReference type="SUPFAM" id="SSF56672">
    <property type="entry name" value="DNA/RNA polymerases"/>
    <property type="match status" value="1"/>
</dbReference>
<dbReference type="GO" id="GO:0042575">
    <property type="term" value="C:DNA polymerase complex"/>
    <property type="evidence" value="ECO:0007669"/>
    <property type="project" value="UniProtKB-ARBA"/>
</dbReference>
<comment type="caution">
    <text evidence="9">The sequence shown here is derived from an EMBL/GenBank/DDBJ whole genome shotgun (WGS) entry which is preliminary data.</text>
</comment>
<evidence type="ECO:0000256" key="3">
    <source>
        <dbReference type="ARBA" id="ARBA00022722"/>
    </source>
</evidence>
<evidence type="ECO:0000256" key="6">
    <source>
        <dbReference type="ARBA" id="ARBA00022918"/>
    </source>
</evidence>
<dbReference type="PROSITE" id="PS50994">
    <property type="entry name" value="INTEGRASE"/>
    <property type="match status" value="1"/>
</dbReference>
<keyword evidence="5" id="KW-0378">Hydrolase</keyword>
<dbReference type="PANTHER" id="PTHR37984">
    <property type="entry name" value="PROTEIN CBG26694"/>
    <property type="match status" value="1"/>
</dbReference>
<dbReference type="SUPFAM" id="SSF53098">
    <property type="entry name" value="Ribonuclease H-like"/>
    <property type="match status" value="1"/>
</dbReference>
<dbReference type="Pfam" id="PF00665">
    <property type="entry name" value="rve"/>
    <property type="match status" value="1"/>
</dbReference>
<dbReference type="EMBL" id="JAFNEN010000509">
    <property type="protein sequence ID" value="KAG8181534.1"/>
    <property type="molecule type" value="Genomic_DNA"/>
</dbReference>
<dbReference type="GO" id="GO:0015074">
    <property type="term" value="P:DNA integration"/>
    <property type="evidence" value="ECO:0007669"/>
    <property type="project" value="InterPro"/>
</dbReference>
<organism evidence="9 10">
    <name type="scientific">Oedothorax gibbosus</name>
    <dbReference type="NCBI Taxonomy" id="931172"/>
    <lineage>
        <taxon>Eukaryota</taxon>
        <taxon>Metazoa</taxon>
        <taxon>Ecdysozoa</taxon>
        <taxon>Arthropoda</taxon>
        <taxon>Chelicerata</taxon>
        <taxon>Arachnida</taxon>
        <taxon>Araneae</taxon>
        <taxon>Araneomorphae</taxon>
        <taxon>Entelegynae</taxon>
        <taxon>Araneoidea</taxon>
        <taxon>Linyphiidae</taxon>
        <taxon>Erigoninae</taxon>
        <taxon>Oedothorax</taxon>
    </lineage>
</organism>
<dbReference type="InterPro" id="IPR041373">
    <property type="entry name" value="RT_RNaseH"/>
</dbReference>
<keyword evidence="6" id="KW-0695">RNA-directed DNA polymerase</keyword>
<dbReference type="PANTHER" id="PTHR37984:SF15">
    <property type="entry name" value="INTEGRASE CATALYTIC DOMAIN-CONTAINING PROTEIN"/>
    <property type="match status" value="1"/>
</dbReference>
<dbReference type="Pfam" id="PF17917">
    <property type="entry name" value="RT_RNaseH"/>
    <property type="match status" value="1"/>
</dbReference>
<reference evidence="9 10" key="1">
    <citation type="journal article" date="2022" name="Nat. Ecol. Evol.">
        <title>A masculinizing supergene underlies an exaggerated male reproductive morph in a spider.</title>
        <authorList>
            <person name="Hendrickx F."/>
            <person name="De Corte Z."/>
            <person name="Sonet G."/>
            <person name="Van Belleghem S.M."/>
            <person name="Kostlbacher S."/>
            <person name="Vangestel C."/>
        </authorList>
    </citation>
    <scope>NUCLEOTIDE SEQUENCE [LARGE SCALE GENOMIC DNA]</scope>
    <source>
        <strain evidence="9">W744_W776</strain>
    </source>
</reference>
<dbReference type="InterPro" id="IPR050951">
    <property type="entry name" value="Retrovirus_Pol_polyprotein"/>
</dbReference>
<dbReference type="GO" id="GO:0003964">
    <property type="term" value="F:RNA-directed DNA polymerase activity"/>
    <property type="evidence" value="ECO:0007669"/>
    <property type="project" value="UniProtKB-KW"/>
</dbReference>